<sequence>MPTDRSPQERLAGLTAGPPAARDAPSAGEEVPAAPTSAPTSTPFVGGEAAAVRRRALAAATSAYAATYGHPLVHETSTGPLRWGTTARTAVVVASALALLGLGVVAHTLVGAPSTVVVGEPVVPGPPTPAVPGDGWVEGVAGEAAGGTGAAGEPSGTGEAQGPADVVVVHVVGQVHAPGVVELAAGARVVDAVTAAGGATPDADLSGLNLARPVVDGEQVLVPRPGEEAPEAAPGGGEEGGDGGPGASPGGPTARVDLNGATAAELEALPGIGPVLAERIVAHRDEHGPFASVDALQAVRGVGPSLLAELRDLVTA</sequence>
<dbReference type="RefSeq" id="WP_052023187.1">
    <property type="nucleotide sequence ID" value="NZ_AXCW01000302.1"/>
</dbReference>
<feature type="region of interest" description="Disordered" evidence="1">
    <location>
        <begin position="222"/>
        <end position="255"/>
    </location>
</feature>
<name>A0A021VSZ8_9CELL</name>
<dbReference type="Proteomes" id="UP000019753">
    <property type="component" value="Unassembled WGS sequence"/>
</dbReference>
<dbReference type="GO" id="GO:0015628">
    <property type="term" value="P:protein secretion by the type II secretion system"/>
    <property type="evidence" value="ECO:0007669"/>
    <property type="project" value="TreeGrafter"/>
</dbReference>
<dbReference type="Gene3D" id="3.10.560.10">
    <property type="entry name" value="Outer membrane lipoprotein wza domain like"/>
    <property type="match status" value="1"/>
</dbReference>
<dbReference type="SUPFAM" id="SSF47781">
    <property type="entry name" value="RuvA domain 2-like"/>
    <property type="match status" value="1"/>
</dbReference>
<dbReference type="InterPro" id="IPR010994">
    <property type="entry name" value="RuvA_2-like"/>
</dbReference>
<accession>A0A021VSZ8</accession>
<comment type="caution">
    <text evidence="3">The sequence shown here is derived from an EMBL/GenBank/DDBJ whole genome shotgun (WGS) entry which is preliminary data.</text>
</comment>
<gene>
    <name evidence="3" type="ORF">N866_10960</name>
</gene>
<evidence type="ECO:0000259" key="2">
    <source>
        <dbReference type="SMART" id="SM00278"/>
    </source>
</evidence>
<reference evidence="3 4" key="1">
    <citation type="submission" date="2014-01" db="EMBL/GenBank/DDBJ databases">
        <title>Actinotalea ferrariae CF5-4.</title>
        <authorList>
            <person name="Chen F."/>
            <person name="Li Y."/>
            <person name="Wang G."/>
        </authorList>
    </citation>
    <scope>NUCLEOTIDE SEQUENCE [LARGE SCALE GENOMIC DNA]</scope>
    <source>
        <strain evidence="3 4">CF5-4</strain>
    </source>
</reference>
<dbReference type="PANTHER" id="PTHR21180:SF32">
    <property type="entry name" value="ENDONUCLEASE_EXONUCLEASE_PHOSPHATASE FAMILY DOMAIN-CONTAINING PROTEIN 1"/>
    <property type="match status" value="1"/>
</dbReference>
<feature type="compositionally biased region" description="Low complexity" evidence="1">
    <location>
        <begin position="32"/>
        <end position="43"/>
    </location>
</feature>
<proteinExistence type="predicted"/>
<dbReference type="GO" id="GO:0015627">
    <property type="term" value="C:type II protein secretion system complex"/>
    <property type="evidence" value="ECO:0007669"/>
    <property type="project" value="TreeGrafter"/>
</dbReference>
<dbReference type="SMART" id="SM00278">
    <property type="entry name" value="HhH1"/>
    <property type="match status" value="2"/>
</dbReference>
<protein>
    <submittedName>
        <fullName evidence="3">Competence protein ComEA</fullName>
    </submittedName>
</protein>
<dbReference type="PANTHER" id="PTHR21180">
    <property type="entry name" value="ENDONUCLEASE/EXONUCLEASE/PHOSPHATASE FAMILY DOMAIN-CONTAINING PROTEIN 1"/>
    <property type="match status" value="1"/>
</dbReference>
<dbReference type="EMBL" id="AXCW01000302">
    <property type="protein sequence ID" value="EYR62192.1"/>
    <property type="molecule type" value="Genomic_DNA"/>
</dbReference>
<feature type="domain" description="Helix-hairpin-helix DNA-binding motif class 1" evidence="2">
    <location>
        <begin position="294"/>
        <end position="313"/>
    </location>
</feature>
<dbReference type="AlphaFoldDB" id="A0A021VSZ8"/>
<feature type="compositionally biased region" description="Gly residues" evidence="1">
    <location>
        <begin position="234"/>
        <end position="249"/>
    </location>
</feature>
<dbReference type="OrthoDB" id="9758724at2"/>
<evidence type="ECO:0000313" key="4">
    <source>
        <dbReference type="Proteomes" id="UP000019753"/>
    </source>
</evidence>
<organism evidence="3 4">
    <name type="scientific">Actinotalea ferrariae CF5-4</name>
    <dbReference type="NCBI Taxonomy" id="948458"/>
    <lineage>
        <taxon>Bacteria</taxon>
        <taxon>Bacillati</taxon>
        <taxon>Actinomycetota</taxon>
        <taxon>Actinomycetes</taxon>
        <taxon>Micrococcales</taxon>
        <taxon>Cellulomonadaceae</taxon>
        <taxon>Actinotalea</taxon>
    </lineage>
</organism>
<dbReference type="InterPro" id="IPR003583">
    <property type="entry name" value="Hlx-hairpin-Hlx_DNA-bd_motif"/>
</dbReference>
<dbReference type="InterPro" id="IPR051675">
    <property type="entry name" value="Endo/Exo/Phosphatase_dom_1"/>
</dbReference>
<dbReference type="GO" id="GO:0006281">
    <property type="term" value="P:DNA repair"/>
    <property type="evidence" value="ECO:0007669"/>
    <property type="project" value="InterPro"/>
</dbReference>
<evidence type="ECO:0000256" key="1">
    <source>
        <dbReference type="SAM" id="MobiDB-lite"/>
    </source>
</evidence>
<feature type="domain" description="Helix-hairpin-helix DNA-binding motif class 1" evidence="2">
    <location>
        <begin position="264"/>
        <end position="283"/>
    </location>
</feature>
<dbReference type="InterPro" id="IPR019554">
    <property type="entry name" value="Soluble_ligand-bd"/>
</dbReference>
<dbReference type="GO" id="GO:0003677">
    <property type="term" value="F:DNA binding"/>
    <property type="evidence" value="ECO:0007669"/>
    <property type="project" value="InterPro"/>
</dbReference>
<evidence type="ECO:0000313" key="3">
    <source>
        <dbReference type="EMBL" id="EYR62192.1"/>
    </source>
</evidence>
<dbReference type="Pfam" id="PF12836">
    <property type="entry name" value="HHH_3"/>
    <property type="match status" value="1"/>
</dbReference>
<feature type="region of interest" description="Disordered" evidence="1">
    <location>
        <begin position="1"/>
        <end position="44"/>
    </location>
</feature>
<dbReference type="Gene3D" id="1.10.150.320">
    <property type="entry name" value="Photosystem II 12 kDa extrinsic protein"/>
    <property type="match status" value="1"/>
</dbReference>
<keyword evidence="4" id="KW-1185">Reference proteome</keyword>
<dbReference type="Pfam" id="PF10531">
    <property type="entry name" value="SLBB"/>
    <property type="match status" value="1"/>
</dbReference>